<proteinExistence type="inferred from homology"/>
<comment type="similarity">
    <text evidence="1">Belongs to the protein kinase superfamily. CAMK Ser/Thr protein kinase family. NIM1 subfamily.</text>
</comment>
<keyword evidence="6 7" id="KW-0067">ATP-binding</keyword>
<dbReference type="PROSITE" id="PS50011">
    <property type="entry name" value="PROTEIN_KINASE_DOM"/>
    <property type="match status" value="1"/>
</dbReference>
<feature type="compositionally biased region" description="Polar residues" evidence="8">
    <location>
        <begin position="541"/>
        <end position="555"/>
    </location>
</feature>
<dbReference type="FunFam" id="1.10.510.10:FF:000571">
    <property type="entry name" value="Maternal embryonic leucine zipper kinase"/>
    <property type="match status" value="1"/>
</dbReference>
<feature type="compositionally biased region" description="Basic and acidic residues" evidence="8">
    <location>
        <begin position="110"/>
        <end position="119"/>
    </location>
</feature>
<dbReference type="InterPro" id="IPR008271">
    <property type="entry name" value="Ser/Thr_kinase_AS"/>
</dbReference>
<keyword evidence="3" id="KW-0808">Transferase</keyword>
<dbReference type="Proteomes" id="UP000078561">
    <property type="component" value="Unassembled WGS sequence"/>
</dbReference>
<feature type="domain" description="Protein kinase" evidence="9">
    <location>
        <begin position="128"/>
        <end position="400"/>
    </location>
</feature>
<evidence type="ECO:0000256" key="5">
    <source>
        <dbReference type="ARBA" id="ARBA00022777"/>
    </source>
</evidence>
<dbReference type="STRING" id="4829.A0A168MC81"/>
<name>A0A168MC81_ABSGL</name>
<dbReference type="InParanoid" id="A0A168MC81"/>
<dbReference type="SMART" id="SM00220">
    <property type="entry name" value="S_TKc"/>
    <property type="match status" value="1"/>
</dbReference>
<evidence type="ECO:0000259" key="9">
    <source>
        <dbReference type="PROSITE" id="PS50011"/>
    </source>
</evidence>
<keyword evidence="11" id="KW-1185">Reference proteome</keyword>
<evidence type="ECO:0000256" key="2">
    <source>
        <dbReference type="ARBA" id="ARBA00022527"/>
    </source>
</evidence>
<dbReference type="PROSITE" id="PS00108">
    <property type="entry name" value="PROTEIN_KINASE_ST"/>
    <property type="match status" value="1"/>
</dbReference>
<evidence type="ECO:0000256" key="4">
    <source>
        <dbReference type="ARBA" id="ARBA00022741"/>
    </source>
</evidence>
<gene>
    <name evidence="10" type="primary">ABSGL_03809.1 scaffold 4673</name>
</gene>
<dbReference type="SUPFAM" id="SSF56112">
    <property type="entry name" value="Protein kinase-like (PK-like)"/>
    <property type="match status" value="1"/>
</dbReference>
<dbReference type="InterPro" id="IPR000719">
    <property type="entry name" value="Prot_kinase_dom"/>
</dbReference>
<feature type="region of interest" description="Disordered" evidence="8">
    <location>
        <begin position="502"/>
        <end position="563"/>
    </location>
</feature>
<dbReference type="GO" id="GO:0035556">
    <property type="term" value="P:intracellular signal transduction"/>
    <property type="evidence" value="ECO:0007669"/>
    <property type="project" value="TreeGrafter"/>
</dbReference>
<protein>
    <recommendedName>
        <fullName evidence="9">Protein kinase domain-containing protein</fullName>
    </recommendedName>
</protein>
<dbReference type="GO" id="GO:0004674">
    <property type="term" value="F:protein serine/threonine kinase activity"/>
    <property type="evidence" value="ECO:0007669"/>
    <property type="project" value="UniProtKB-KW"/>
</dbReference>
<evidence type="ECO:0000313" key="11">
    <source>
        <dbReference type="Proteomes" id="UP000078561"/>
    </source>
</evidence>
<dbReference type="AlphaFoldDB" id="A0A168MC81"/>
<dbReference type="InterPro" id="IPR011009">
    <property type="entry name" value="Kinase-like_dom_sf"/>
</dbReference>
<dbReference type="EMBL" id="LT552062">
    <property type="protein sequence ID" value="SAL98280.1"/>
    <property type="molecule type" value="Genomic_DNA"/>
</dbReference>
<keyword evidence="4 7" id="KW-0547">Nucleotide-binding</keyword>
<feature type="compositionally biased region" description="Low complexity" evidence="8">
    <location>
        <begin position="12"/>
        <end position="22"/>
    </location>
</feature>
<feature type="compositionally biased region" description="Low complexity" evidence="8">
    <location>
        <begin position="686"/>
        <end position="701"/>
    </location>
</feature>
<dbReference type="GO" id="GO:0005737">
    <property type="term" value="C:cytoplasm"/>
    <property type="evidence" value="ECO:0007669"/>
    <property type="project" value="TreeGrafter"/>
</dbReference>
<feature type="binding site" evidence="7">
    <location>
        <position position="159"/>
    </location>
    <ligand>
        <name>ATP</name>
        <dbReference type="ChEBI" id="CHEBI:30616"/>
    </ligand>
</feature>
<dbReference type="PROSITE" id="PS00107">
    <property type="entry name" value="PROTEIN_KINASE_ATP"/>
    <property type="match status" value="1"/>
</dbReference>
<keyword evidence="5" id="KW-0418">Kinase</keyword>
<evidence type="ECO:0000256" key="6">
    <source>
        <dbReference type="ARBA" id="ARBA00022840"/>
    </source>
</evidence>
<evidence type="ECO:0000256" key="7">
    <source>
        <dbReference type="PROSITE-ProRule" id="PRU10141"/>
    </source>
</evidence>
<organism evidence="10">
    <name type="scientific">Absidia glauca</name>
    <name type="common">Pin mould</name>
    <dbReference type="NCBI Taxonomy" id="4829"/>
    <lineage>
        <taxon>Eukaryota</taxon>
        <taxon>Fungi</taxon>
        <taxon>Fungi incertae sedis</taxon>
        <taxon>Mucoromycota</taxon>
        <taxon>Mucoromycotina</taxon>
        <taxon>Mucoromycetes</taxon>
        <taxon>Mucorales</taxon>
        <taxon>Cunninghamellaceae</taxon>
        <taxon>Absidia</taxon>
    </lineage>
</organism>
<feature type="compositionally biased region" description="Polar residues" evidence="8">
    <location>
        <begin position="89"/>
        <end position="102"/>
    </location>
</feature>
<dbReference type="OrthoDB" id="193931at2759"/>
<dbReference type="Gene3D" id="1.10.510.10">
    <property type="entry name" value="Transferase(Phosphotransferase) domain 1"/>
    <property type="match status" value="1"/>
</dbReference>
<sequence length="883" mass="99262">MTLATSQPPAASPETMSTTNTPSPSPKANPLPTSQQSNRRKDQGLAREPSVNVPSSTPSPPHMEDNRTMQRSHSTHQPRRSESLHRKASNISNRNAGTTSGDGTRPPQELQRRSSESRKQAIRIQNYVIYRKTIGQGSMGKVKLAECLTDRDQQKYAVKIMPKVDLASIPVTNEKPKDPKDTPKEREQRTVRELAIMYLLRHPNICKLVDWVSEGDYYYMFLEYVDGGQLLDYIIRHGKLREKQARKFARQIASALDYCHRNSIVHRDLKIENILITRDENIKIIDFGLSNIYSPSKLLSTFCGSLYFAAPELLKARHYTGPEVDVWSFGVVLYVLVCGRVPFDDTSLPALHAKIKSGIVDEYPDHLSKGYEEPIYSNIPQRQALEKVDMDIVKGMHGFGLGDDQLIRSKLDRLIKTPDYKQAVVKIEQNQQLEWQRQNQTPVPRWRRSLTPIGKKMNQTDDDPLSLPAMYDPLLSIYYLVKERKEYDTRRQLDMVQNKPLYHSAGGLSRSTSTVAPRSKTVTTANGNASTTLVRRKTDGSRSSPRVQNPGTSDQSPPTAIDPDIAAATSLHNRKTSAGGRLGRNSSVRLIARSVTERTNSIREKSKSAVKILGSMLPNRPLMFTDVKPKSTHVNNSSDVGPASPPELPSPTSSSRSTPHKKSYQQWLHSDPHGDPTASNIEDKALPPLSSSASATTTSSPKHYQQTRRSWRQLSLIRQGGSRPDQSSPLTGSASVNELAIASSLSSSRGTLFRNDSAQQLMADLRHVLIGMNIVIQNQAIPFLYVCQCDYPEWTRFMKLHHNDTLKTDSRIDGRWDESLDDRQQPLIFHVMVYQARWAQGRYGIKVKESIGGFPSRIYKTVQHTLEADLNSFIRTRKATLVS</sequence>
<feature type="compositionally biased region" description="Polar residues" evidence="8">
    <location>
        <begin position="509"/>
        <end position="533"/>
    </location>
</feature>
<keyword evidence="2" id="KW-0723">Serine/threonine-protein kinase</keyword>
<accession>A0A168MC81</accession>
<dbReference type="GO" id="GO:0000226">
    <property type="term" value="P:microtubule cytoskeleton organization"/>
    <property type="evidence" value="ECO:0007669"/>
    <property type="project" value="TreeGrafter"/>
</dbReference>
<feature type="region of interest" description="Disordered" evidence="8">
    <location>
        <begin position="623"/>
        <end position="710"/>
    </location>
</feature>
<dbReference type="InterPro" id="IPR017441">
    <property type="entry name" value="Protein_kinase_ATP_BS"/>
</dbReference>
<evidence type="ECO:0000256" key="8">
    <source>
        <dbReference type="SAM" id="MobiDB-lite"/>
    </source>
</evidence>
<evidence type="ECO:0000313" key="10">
    <source>
        <dbReference type="EMBL" id="SAL98280.1"/>
    </source>
</evidence>
<evidence type="ECO:0000256" key="3">
    <source>
        <dbReference type="ARBA" id="ARBA00022679"/>
    </source>
</evidence>
<reference evidence="10" key="1">
    <citation type="submission" date="2016-04" db="EMBL/GenBank/DDBJ databases">
        <authorList>
            <person name="Evans L.H."/>
            <person name="Alamgir A."/>
            <person name="Owens N."/>
            <person name="Weber N.D."/>
            <person name="Virtaneva K."/>
            <person name="Barbian K."/>
            <person name="Babar A."/>
            <person name="Rosenke K."/>
        </authorList>
    </citation>
    <scope>NUCLEOTIDE SEQUENCE [LARGE SCALE GENOMIC DNA]</scope>
    <source>
        <strain evidence="10">CBS 101.48</strain>
    </source>
</reference>
<dbReference type="PANTHER" id="PTHR24346">
    <property type="entry name" value="MAP/MICROTUBULE AFFINITY-REGULATING KINASE"/>
    <property type="match status" value="1"/>
</dbReference>
<evidence type="ECO:0000256" key="1">
    <source>
        <dbReference type="ARBA" id="ARBA00010791"/>
    </source>
</evidence>
<dbReference type="Pfam" id="PF00069">
    <property type="entry name" value="Pkinase"/>
    <property type="match status" value="1"/>
</dbReference>
<dbReference type="GO" id="GO:0005524">
    <property type="term" value="F:ATP binding"/>
    <property type="evidence" value="ECO:0007669"/>
    <property type="project" value="UniProtKB-UniRule"/>
</dbReference>
<dbReference type="PANTHER" id="PTHR24346:SF82">
    <property type="entry name" value="KP78A-RELATED"/>
    <property type="match status" value="1"/>
</dbReference>
<feature type="region of interest" description="Disordered" evidence="8">
    <location>
        <begin position="1"/>
        <end position="119"/>
    </location>
</feature>